<dbReference type="InterPro" id="IPR011990">
    <property type="entry name" value="TPR-like_helical_dom_sf"/>
</dbReference>
<accession>A0AAW1R1P7</accession>
<dbReference type="Gene3D" id="1.25.40.10">
    <property type="entry name" value="Tetratricopeptide repeat domain"/>
    <property type="match status" value="1"/>
</dbReference>
<organism evidence="1 2">
    <name type="scientific">Elliptochloris bilobata</name>
    <dbReference type="NCBI Taxonomy" id="381761"/>
    <lineage>
        <taxon>Eukaryota</taxon>
        <taxon>Viridiplantae</taxon>
        <taxon>Chlorophyta</taxon>
        <taxon>core chlorophytes</taxon>
        <taxon>Trebouxiophyceae</taxon>
        <taxon>Trebouxiophyceae incertae sedis</taxon>
        <taxon>Elliptochloris clade</taxon>
        <taxon>Elliptochloris</taxon>
    </lineage>
</organism>
<sequence length="397" mass="40722">MGIPAAADIEAFEDRVSEVSRLVDGLRTGALSADYVAAQEASDEEDEALAACPPSSPAFRALERDIDRRHQRMVEQRQVAERQRVAGNAALKAGRPSEAYQAYAIGLDAERHNAALHANAALASLRMRAYVQAIEHCDKVLHIQDCLHGAPYAPICTKALHRRALARARAAALDLLVATALHPGMRSALRAAPDLSAPLLTAAAVLLGSPRDCSAAAALLGNLFMDSTLRRQAHCGVVLRTRTAGVLARVAQAPGGAQRLREAGAASAVRALAACATADPASAAALATAVGIGALLGALEGGGPAAKGTAGVPALAAEEAAANAALCLAGMSALPSALAALHAADAAAALVEAAHKRTGAAQKNSAIALARMAKLPACLQRIRELHGIEIMCRYVKP</sequence>
<dbReference type="InterPro" id="IPR043195">
    <property type="entry name" value="TTC12"/>
</dbReference>
<comment type="caution">
    <text evidence="1">The sequence shown here is derived from an EMBL/GenBank/DDBJ whole genome shotgun (WGS) entry which is preliminary data.</text>
</comment>
<dbReference type="PANTHER" id="PTHR46540:SF1">
    <property type="entry name" value="TETRATRICOPEPTIDE REPEAT PROTEIN 12"/>
    <property type="match status" value="1"/>
</dbReference>
<evidence type="ECO:0000313" key="2">
    <source>
        <dbReference type="Proteomes" id="UP001445335"/>
    </source>
</evidence>
<name>A0AAW1R1P7_9CHLO</name>
<dbReference type="PANTHER" id="PTHR46540">
    <property type="entry name" value="TETRATRICOPEPTIDE REPEAT PROTEIN 12"/>
    <property type="match status" value="1"/>
</dbReference>
<dbReference type="GO" id="GO:0005737">
    <property type="term" value="C:cytoplasm"/>
    <property type="evidence" value="ECO:0007669"/>
    <property type="project" value="TreeGrafter"/>
</dbReference>
<dbReference type="Proteomes" id="UP001445335">
    <property type="component" value="Unassembled WGS sequence"/>
</dbReference>
<keyword evidence="2" id="KW-1185">Reference proteome</keyword>
<dbReference type="SUPFAM" id="SSF48452">
    <property type="entry name" value="TPR-like"/>
    <property type="match status" value="1"/>
</dbReference>
<dbReference type="AlphaFoldDB" id="A0AAW1R1P7"/>
<dbReference type="GO" id="GO:0007288">
    <property type="term" value="P:sperm axoneme assembly"/>
    <property type="evidence" value="ECO:0007669"/>
    <property type="project" value="TreeGrafter"/>
</dbReference>
<reference evidence="1 2" key="1">
    <citation type="journal article" date="2024" name="Nat. Commun.">
        <title>Phylogenomics reveals the evolutionary origins of lichenization in chlorophyte algae.</title>
        <authorList>
            <person name="Puginier C."/>
            <person name="Libourel C."/>
            <person name="Otte J."/>
            <person name="Skaloud P."/>
            <person name="Haon M."/>
            <person name="Grisel S."/>
            <person name="Petersen M."/>
            <person name="Berrin J.G."/>
            <person name="Delaux P.M."/>
            <person name="Dal Grande F."/>
            <person name="Keller J."/>
        </authorList>
    </citation>
    <scope>NUCLEOTIDE SEQUENCE [LARGE SCALE GENOMIC DNA]</scope>
    <source>
        <strain evidence="1 2">SAG 245.80</strain>
    </source>
</reference>
<dbReference type="GO" id="GO:0070286">
    <property type="term" value="P:axonemal dynein complex assembly"/>
    <property type="evidence" value="ECO:0007669"/>
    <property type="project" value="TreeGrafter"/>
</dbReference>
<protein>
    <submittedName>
        <fullName evidence="1">Uncharacterized protein</fullName>
    </submittedName>
</protein>
<dbReference type="EMBL" id="JALJOU010000056">
    <property type="protein sequence ID" value="KAK9827632.1"/>
    <property type="molecule type" value="Genomic_DNA"/>
</dbReference>
<dbReference type="InterPro" id="IPR016024">
    <property type="entry name" value="ARM-type_fold"/>
</dbReference>
<dbReference type="SUPFAM" id="SSF48371">
    <property type="entry name" value="ARM repeat"/>
    <property type="match status" value="1"/>
</dbReference>
<gene>
    <name evidence="1" type="ORF">WJX81_001342</name>
</gene>
<evidence type="ECO:0000313" key="1">
    <source>
        <dbReference type="EMBL" id="KAK9827632.1"/>
    </source>
</evidence>
<proteinExistence type="predicted"/>